<name>A0ABQ1WB51_9FLAO</name>
<organism evidence="1 2">
    <name type="scientific">Christiangramia forsetii</name>
    <dbReference type="NCBI Taxonomy" id="411153"/>
    <lineage>
        <taxon>Bacteria</taxon>
        <taxon>Pseudomonadati</taxon>
        <taxon>Bacteroidota</taxon>
        <taxon>Flavobacteriia</taxon>
        <taxon>Flavobacteriales</taxon>
        <taxon>Flavobacteriaceae</taxon>
        <taxon>Christiangramia</taxon>
    </lineage>
</organism>
<accession>A0ABQ1WB51</accession>
<keyword evidence="2" id="KW-1185">Reference proteome</keyword>
<evidence type="ECO:0000313" key="2">
    <source>
        <dbReference type="Proteomes" id="UP000605733"/>
    </source>
</evidence>
<proteinExistence type="predicted"/>
<evidence type="ECO:0000313" key="1">
    <source>
        <dbReference type="EMBL" id="GGG23993.1"/>
    </source>
</evidence>
<sequence length="93" mass="10710">MKIYTGIIEEISERDPYNTGHKKRLVKVREDAKQSVWIEFKGPQLTVLEREFSVNDSVSVATENVSSKSRNQTRFNNIYAKGIDRVNLSQSAY</sequence>
<protein>
    <submittedName>
        <fullName evidence="1">Uncharacterized protein</fullName>
    </submittedName>
</protein>
<dbReference type="Proteomes" id="UP000605733">
    <property type="component" value="Unassembled WGS sequence"/>
</dbReference>
<dbReference type="RefSeq" id="WP_011710336.1">
    <property type="nucleotide sequence ID" value="NZ_BMIX01000001.1"/>
</dbReference>
<gene>
    <name evidence="1" type="ORF">GCM10011532_04010</name>
</gene>
<reference evidence="2" key="1">
    <citation type="journal article" date="2019" name="Int. J. Syst. Evol. Microbiol.">
        <title>The Global Catalogue of Microorganisms (GCM) 10K type strain sequencing project: providing services to taxonomists for standard genome sequencing and annotation.</title>
        <authorList>
            <consortium name="The Broad Institute Genomics Platform"/>
            <consortium name="The Broad Institute Genome Sequencing Center for Infectious Disease"/>
            <person name="Wu L."/>
            <person name="Ma J."/>
        </authorList>
    </citation>
    <scope>NUCLEOTIDE SEQUENCE [LARGE SCALE GENOMIC DNA]</scope>
    <source>
        <strain evidence="2">CGMCC 1.15422</strain>
    </source>
</reference>
<dbReference type="EMBL" id="BMIX01000001">
    <property type="protein sequence ID" value="GGG23993.1"/>
    <property type="molecule type" value="Genomic_DNA"/>
</dbReference>
<comment type="caution">
    <text evidence="1">The sequence shown here is derived from an EMBL/GenBank/DDBJ whole genome shotgun (WGS) entry which is preliminary data.</text>
</comment>